<dbReference type="PANTHER" id="PTHR45789">
    <property type="entry name" value="FI18025P1"/>
    <property type="match status" value="1"/>
</dbReference>
<feature type="compositionally biased region" description="Low complexity" evidence="4">
    <location>
        <begin position="284"/>
        <end position="309"/>
    </location>
</feature>
<sequence length="835" mass="92896">MKGFIISDNRQLVVYPTKAWSSSVSHIPLFKVRVVGMPAFRNVGPSRRSLSFDRDQDHFEQTSNIESSSTFVANSSISARTISTSRLSIRDSAADGAPVAKRPRLILHGPKKDANREQSQSITPIATPEIYRASPGLVLSNDSKQPAALHVTPNGRPVLHKTPRLKKRHKDYIPRPKNPFILFRSEFYQKFTQGVNEESLKSLDQANLSQQAASKWNSLSEEEKKPYMLRAAEEKKAHAVMYPGYSYSPDKKKSKSPRKTSKTLLRKARNDNDEIVKPSPSLPPLGSHPQSTLTPASSSPTSFSLQPASWGRQDDTEPGSRTNPITESSPYMMLSNEEVLGSTRVTKPGVTNERAIHRSQVISNHPIHLSHTRDSTVSQLPEGEPTDNPNASHSSTSATMAPDAISAPRIIRPPFSLTTEAPELTNLSGQSLWSSDVPFPFPSDPANGQFANPPKASTSGVTPRSLGSVQIPETRIAGPSIALGAESTAPLVPHQVADNPFTETLSSLMEELGEHGLDNAFYLEYERRFATSSFCMPEELPIVSPTILHDRRTNKYTTPHSHVVPKDLPPSSPTTTPHRRNCDPMVGKPLTVPHTMSDLECKRNFSTSWFRIESEEPPTVQFTMLEDERRCRFLTSRFRAMSEELPSIPPTATSYEHRRSSRVEELSATAPTMSALERKRAFATSSFRTVEDELPMTISSITPLERKRRFATFRFRIMSEEPPPATLTRASLDYRGRFATSRFRSIPKKSRLSLLQRTSRFLSSRIYRSNGSTFSHRHRLLGLELSPVTSYISRGAELGFSFSPSPPPFPPLQFTAGNVPKAFSVRILGLNFITC</sequence>
<dbReference type="InterPro" id="IPR009071">
    <property type="entry name" value="HMG_box_dom"/>
</dbReference>
<dbReference type="SMART" id="SM00398">
    <property type="entry name" value="HMG"/>
    <property type="match status" value="1"/>
</dbReference>
<dbReference type="GO" id="GO:0005634">
    <property type="term" value="C:nucleus"/>
    <property type="evidence" value="ECO:0007669"/>
    <property type="project" value="UniProtKB-UniRule"/>
</dbReference>
<keyword evidence="7" id="KW-1185">Reference proteome</keyword>
<evidence type="ECO:0000313" key="6">
    <source>
        <dbReference type="EMBL" id="KAF9467730.1"/>
    </source>
</evidence>
<keyword evidence="2 3" id="KW-0539">Nucleus</keyword>
<feature type="region of interest" description="Disordered" evidence="4">
    <location>
        <begin position="361"/>
        <end position="406"/>
    </location>
</feature>
<feature type="compositionally biased region" description="Polar residues" evidence="4">
    <location>
        <begin position="319"/>
        <end position="329"/>
    </location>
</feature>
<evidence type="ECO:0000259" key="5">
    <source>
        <dbReference type="PROSITE" id="PS50118"/>
    </source>
</evidence>
<dbReference type="PANTHER" id="PTHR45789:SF2">
    <property type="entry name" value="FI18025P1"/>
    <property type="match status" value="1"/>
</dbReference>
<dbReference type="InterPro" id="IPR036910">
    <property type="entry name" value="HMG_box_dom_sf"/>
</dbReference>
<dbReference type="Pfam" id="PF00505">
    <property type="entry name" value="HMG_box"/>
    <property type="match status" value="1"/>
</dbReference>
<feature type="region of interest" description="Disordered" evidence="4">
    <location>
        <begin position="90"/>
        <end position="127"/>
    </location>
</feature>
<evidence type="ECO:0000256" key="2">
    <source>
        <dbReference type="ARBA" id="ARBA00023242"/>
    </source>
</evidence>
<dbReference type="CDD" id="cd01389">
    <property type="entry name" value="HMG-box_ROX1-like"/>
    <property type="match status" value="1"/>
</dbReference>
<keyword evidence="1 3" id="KW-0238">DNA-binding</keyword>
<protein>
    <recommendedName>
        <fullName evidence="5">HMG box domain-containing protein</fullName>
    </recommendedName>
</protein>
<reference evidence="6" key="1">
    <citation type="submission" date="2020-11" db="EMBL/GenBank/DDBJ databases">
        <authorList>
            <consortium name="DOE Joint Genome Institute"/>
            <person name="Ahrendt S."/>
            <person name="Riley R."/>
            <person name="Andreopoulos W."/>
            <person name="Labutti K."/>
            <person name="Pangilinan J."/>
            <person name="Ruiz-Duenas F.J."/>
            <person name="Barrasa J.M."/>
            <person name="Sanchez-Garcia M."/>
            <person name="Camarero S."/>
            <person name="Miyauchi S."/>
            <person name="Serrano A."/>
            <person name="Linde D."/>
            <person name="Babiker R."/>
            <person name="Drula E."/>
            <person name="Ayuso-Fernandez I."/>
            <person name="Pacheco R."/>
            <person name="Padilla G."/>
            <person name="Ferreira P."/>
            <person name="Barriuso J."/>
            <person name="Kellner H."/>
            <person name="Castanera R."/>
            <person name="Alfaro M."/>
            <person name="Ramirez L."/>
            <person name="Pisabarro A.G."/>
            <person name="Kuo A."/>
            <person name="Tritt A."/>
            <person name="Lipzen A."/>
            <person name="He G."/>
            <person name="Yan M."/>
            <person name="Ng V."/>
            <person name="Cullen D."/>
            <person name="Martin F."/>
            <person name="Rosso M.-N."/>
            <person name="Henrissat B."/>
            <person name="Hibbett D."/>
            <person name="Martinez A.T."/>
            <person name="Grigoriev I.V."/>
        </authorList>
    </citation>
    <scope>NUCLEOTIDE SEQUENCE</scope>
    <source>
        <strain evidence="6">CBS 247.69</strain>
    </source>
</reference>
<name>A0A9P5YFI3_9AGAR</name>
<dbReference type="EMBL" id="MU150235">
    <property type="protein sequence ID" value="KAF9467730.1"/>
    <property type="molecule type" value="Genomic_DNA"/>
</dbReference>
<dbReference type="SUPFAM" id="SSF47095">
    <property type="entry name" value="HMG-box"/>
    <property type="match status" value="1"/>
</dbReference>
<evidence type="ECO:0000256" key="3">
    <source>
        <dbReference type="PROSITE-ProRule" id="PRU00267"/>
    </source>
</evidence>
<dbReference type="OrthoDB" id="6247875at2759"/>
<dbReference type="PROSITE" id="PS50118">
    <property type="entry name" value="HMG_BOX_2"/>
    <property type="match status" value="1"/>
</dbReference>
<evidence type="ECO:0000313" key="7">
    <source>
        <dbReference type="Proteomes" id="UP000807353"/>
    </source>
</evidence>
<comment type="caution">
    <text evidence="6">The sequence shown here is derived from an EMBL/GenBank/DDBJ whole genome shotgun (WGS) entry which is preliminary data.</text>
</comment>
<feature type="compositionally biased region" description="Polar residues" evidence="4">
    <location>
        <begin position="387"/>
        <end position="399"/>
    </location>
</feature>
<dbReference type="Gene3D" id="1.10.30.10">
    <property type="entry name" value="High mobility group box domain"/>
    <property type="match status" value="1"/>
</dbReference>
<dbReference type="InterPro" id="IPR051356">
    <property type="entry name" value="SOX/SOX-like_TF"/>
</dbReference>
<proteinExistence type="predicted"/>
<dbReference type="GO" id="GO:0000978">
    <property type="term" value="F:RNA polymerase II cis-regulatory region sequence-specific DNA binding"/>
    <property type="evidence" value="ECO:0007669"/>
    <property type="project" value="TreeGrafter"/>
</dbReference>
<feature type="region of interest" description="Disordered" evidence="4">
    <location>
        <begin position="557"/>
        <end position="585"/>
    </location>
</feature>
<accession>A0A9P5YFI3</accession>
<evidence type="ECO:0000256" key="4">
    <source>
        <dbReference type="SAM" id="MobiDB-lite"/>
    </source>
</evidence>
<feature type="region of interest" description="Disordered" evidence="4">
    <location>
        <begin position="243"/>
        <end position="333"/>
    </location>
</feature>
<feature type="domain" description="HMG box" evidence="5">
    <location>
        <begin position="173"/>
        <end position="246"/>
    </location>
</feature>
<gene>
    <name evidence="6" type="ORF">BDZ94DRAFT_899763</name>
</gene>
<dbReference type="Proteomes" id="UP000807353">
    <property type="component" value="Unassembled WGS sequence"/>
</dbReference>
<feature type="DNA-binding region" description="HMG box" evidence="3">
    <location>
        <begin position="173"/>
        <end position="246"/>
    </location>
</feature>
<organism evidence="6 7">
    <name type="scientific">Collybia nuda</name>
    <dbReference type="NCBI Taxonomy" id="64659"/>
    <lineage>
        <taxon>Eukaryota</taxon>
        <taxon>Fungi</taxon>
        <taxon>Dikarya</taxon>
        <taxon>Basidiomycota</taxon>
        <taxon>Agaricomycotina</taxon>
        <taxon>Agaricomycetes</taxon>
        <taxon>Agaricomycetidae</taxon>
        <taxon>Agaricales</taxon>
        <taxon>Tricholomatineae</taxon>
        <taxon>Clitocybaceae</taxon>
        <taxon>Collybia</taxon>
    </lineage>
</organism>
<dbReference type="GO" id="GO:0000981">
    <property type="term" value="F:DNA-binding transcription factor activity, RNA polymerase II-specific"/>
    <property type="evidence" value="ECO:0007669"/>
    <property type="project" value="TreeGrafter"/>
</dbReference>
<evidence type="ECO:0000256" key="1">
    <source>
        <dbReference type="ARBA" id="ARBA00023125"/>
    </source>
</evidence>
<feature type="compositionally biased region" description="Basic residues" evidence="4">
    <location>
        <begin position="252"/>
        <end position="267"/>
    </location>
</feature>
<dbReference type="AlphaFoldDB" id="A0A9P5YFI3"/>